<sequence length="209" mass="21817">MNTGFFLAIDGPSGVGKSTVTAALARQLAGQGLPVLATREPTASPLGDLARFSTNHYQGITLACLVAADRYQHLETEIRPALATGAIVVCDRYVASSLVLQGLDGVPADFLWTLVAAADRPDLTVILTGDPARSRERAARRGLYSRFHHGGPEAGTAETEAYRTVAAELEAAGYAILVQDIGTQTAEEVTAALAASVLARLDGTRTAPS</sequence>
<evidence type="ECO:0000256" key="5">
    <source>
        <dbReference type="ARBA" id="ARBA00022727"/>
    </source>
</evidence>
<comment type="similarity">
    <text evidence="1 10">Belongs to the thymidylate kinase family.</text>
</comment>
<evidence type="ECO:0000256" key="6">
    <source>
        <dbReference type="ARBA" id="ARBA00022741"/>
    </source>
</evidence>
<accession>A0A937UUT2</accession>
<comment type="caution">
    <text evidence="12">The sequence shown here is derived from an EMBL/GenBank/DDBJ whole genome shotgun (WGS) entry which is preliminary data.</text>
</comment>
<comment type="caution">
    <text evidence="10">Lacks conserved residue(s) required for the propagation of feature annotation.</text>
</comment>
<evidence type="ECO:0000313" key="12">
    <source>
        <dbReference type="EMBL" id="MBL7632580.1"/>
    </source>
</evidence>
<keyword evidence="4 10" id="KW-0808">Transferase</keyword>
<evidence type="ECO:0000256" key="1">
    <source>
        <dbReference type="ARBA" id="ARBA00009776"/>
    </source>
</evidence>
<evidence type="ECO:0000256" key="4">
    <source>
        <dbReference type="ARBA" id="ARBA00022679"/>
    </source>
</evidence>
<comment type="catalytic activity">
    <reaction evidence="9 10">
        <text>dTMP + ATP = dTDP + ADP</text>
        <dbReference type="Rhea" id="RHEA:13517"/>
        <dbReference type="ChEBI" id="CHEBI:30616"/>
        <dbReference type="ChEBI" id="CHEBI:58369"/>
        <dbReference type="ChEBI" id="CHEBI:63528"/>
        <dbReference type="ChEBI" id="CHEBI:456216"/>
        <dbReference type="EC" id="2.7.4.9"/>
    </reaction>
</comment>
<keyword evidence="5 10" id="KW-0545">Nucleotide biosynthesis</keyword>
<comment type="function">
    <text evidence="10">Phosphorylation of dTMP to form dTDP in both de novo and salvage pathways of dTTP synthesis.</text>
</comment>
<dbReference type="InterPro" id="IPR018094">
    <property type="entry name" value="Thymidylate_kinase"/>
</dbReference>
<evidence type="ECO:0000256" key="2">
    <source>
        <dbReference type="ARBA" id="ARBA00012980"/>
    </source>
</evidence>
<dbReference type="InterPro" id="IPR039430">
    <property type="entry name" value="Thymidylate_kin-like_dom"/>
</dbReference>
<proteinExistence type="inferred from homology"/>
<reference evidence="12" key="1">
    <citation type="submission" date="2020-12" db="EMBL/GenBank/DDBJ databases">
        <title>Genomic characterization of non-nitrogen-fixing Frankia strains.</title>
        <authorList>
            <person name="Carlos-Shanley C."/>
            <person name="Guerra T."/>
            <person name="Hahn D."/>
        </authorList>
    </citation>
    <scope>NUCLEOTIDE SEQUENCE</scope>
    <source>
        <strain evidence="12">CN6</strain>
    </source>
</reference>
<dbReference type="PANTHER" id="PTHR10344">
    <property type="entry name" value="THYMIDYLATE KINASE"/>
    <property type="match status" value="1"/>
</dbReference>
<dbReference type="HAMAP" id="MF_00165">
    <property type="entry name" value="Thymidylate_kinase"/>
    <property type="match status" value="1"/>
</dbReference>
<evidence type="ECO:0000256" key="10">
    <source>
        <dbReference type="HAMAP-Rule" id="MF_00165"/>
    </source>
</evidence>
<evidence type="ECO:0000256" key="8">
    <source>
        <dbReference type="ARBA" id="ARBA00022840"/>
    </source>
</evidence>
<dbReference type="CDD" id="cd01672">
    <property type="entry name" value="TMPK"/>
    <property type="match status" value="1"/>
</dbReference>
<evidence type="ECO:0000256" key="9">
    <source>
        <dbReference type="ARBA" id="ARBA00048743"/>
    </source>
</evidence>
<keyword evidence="7 10" id="KW-0418">Kinase</keyword>
<evidence type="ECO:0000256" key="3">
    <source>
        <dbReference type="ARBA" id="ARBA00017144"/>
    </source>
</evidence>
<keyword evidence="8 10" id="KW-0067">ATP-binding</keyword>
<protein>
    <recommendedName>
        <fullName evidence="3 10">Thymidylate kinase</fullName>
        <ecNumber evidence="2 10">2.7.4.9</ecNumber>
    </recommendedName>
    <alternativeName>
        <fullName evidence="10">dTMP kinase</fullName>
    </alternativeName>
</protein>
<dbReference type="GO" id="GO:0006233">
    <property type="term" value="P:dTDP biosynthetic process"/>
    <property type="evidence" value="ECO:0007669"/>
    <property type="project" value="InterPro"/>
</dbReference>
<gene>
    <name evidence="10 12" type="primary">tmk</name>
    <name evidence="12" type="ORF">I7412_36595</name>
</gene>
<dbReference type="NCBIfam" id="TIGR00041">
    <property type="entry name" value="DTMP_kinase"/>
    <property type="match status" value="1"/>
</dbReference>
<feature type="domain" description="Thymidylate kinase-like" evidence="11">
    <location>
        <begin position="9"/>
        <end position="143"/>
    </location>
</feature>
<keyword evidence="13" id="KW-1185">Reference proteome</keyword>
<dbReference type="GO" id="GO:0006227">
    <property type="term" value="P:dUDP biosynthetic process"/>
    <property type="evidence" value="ECO:0007669"/>
    <property type="project" value="TreeGrafter"/>
</dbReference>
<dbReference type="EMBL" id="JAEACQ010000342">
    <property type="protein sequence ID" value="MBL7632580.1"/>
    <property type="molecule type" value="Genomic_DNA"/>
</dbReference>
<dbReference type="GO" id="GO:0004798">
    <property type="term" value="F:dTMP kinase activity"/>
    <property type="evidence" value="ECO:0007669"/>
    <property type="project" value="UniProtKB-UniRule"/>
</dbReference>
<organism evidence="12 13">
    <name type="scientific">Frankia nepalensis</name>
    <dbReference type="NCBI Taxonomy" id="1836974"/>
    <lineage>
        <taxon>Bacteria</taxon>
        <taxon>Bacillati</taxon>
        <taxon>Actinomycetota</taxon>
        <taxon>Actinomycetes</taxon>
        <taxon>Frankiales</taxon>
        <taxon>Frankiaceae</taxon>
        <taxon>Frankia</taxon>
    </lineage>
</organism>
<evidence type="ECO:0000313" key="13">
    <source>
        <dbReference type="Proteomes" id="UP000604475"/>
    </source>
</evidence>
<evidence type="ECO:0000259" key="11">
    <source>
        <dbReference type="Pfam" id="PF02223"/>
    </source>
</evidence>
<dbReference type="InterPro" id="IPR027417">
    <property type="entry name" value="P-loop_NTPase"/>
</dbReference>
<dbReference type="GO" id="GO:0005829">
    <property type="term" value="C:cytosol"/>
    <property type="evidence" value="ECO:0007669"/>
    <property type="project" value="TreeGrafter"/>
</dbReference>
<dbReference type="Gene3D" id="3.40.50.300">
    <property type="entry name" value="P-loop containing nucleotide triphosphate hydrolases"/>
    <property type="match status" value="1"/>
</dbReference>
<evidence type="ECO:0000256" key="7">
    <source>
        <dbReference type="ARBA" id="ARBA00022777"/>
    </source>
</evidence>
<dbReference type="GO" id="GO:0005524">
    <property type="term" value="F:ATP binding"/>
    <property type="evidence" value="ECO:0007669"/>
    <property type="project" value="UniProtKB-UniRule"/>
</dbReference>
<name>A0A937UUT2_9ACTN</name>
<dbReference type="Pfam" id="PF02223">
    <property type="entry name" value="Thymidylate_kin"/>
    <property type="match status" value="1"/>
</dbReference>
<dbReference type="SUPFAM" id="SSF52540">
    <property type="entry name" value="P-loop containing nucleoside triphosphate hydrolases"/>
    <property type="match status" value="1"/>
</dbReference>
<dbReference type="PANTHER" id="PTHR10344:SF4">
    <property type="entry name" value="UMP-CMP KINASE 2, MITOCHONDRIAL"/>
    <property type="match status" value="1"/>
</dbReference>
<keyword evidence="6 10" id="KW-0547">Nucleotide-binding</keyword>
<dbReference type="EC" id="2.7.4.9" evidence="2 10"/>
<dbReference type="Proteomes" id="UP000604475">
    <property type="component" value="Unassembled WGS sequence"/>
</dbReference>
<dbReference type="RefSeq" id="WP_203003912.1">
    <property type="nucleotide sequence ID" value="NZ_JADWYU010000175.1"/>
</dbReference>
<dbReference type="AlphaFoldDB" id="A0A937UUT2"/>
<dbReference type="GO" id="GO:0006235">
    <property type="term" value="P:dTTP biosynthetic process"/>
    <property type="evidence" value="ECO:0007669"/>
    <property type="project" value="UniProtKB-UniRule"/>
</dbReference>